<gene>
    <name evidence="1" type="ORF">E2C01_090389</name>
</gene>
<dbReference type="AlphaFoldDB" id="A0A5B7JBB4"/>
<protein>
    <submittedName>
        <fullName evidence="1">Uncharacterized protein</fullName>
    </submittedName>
</protein>
<evidence type="ECO:0000313" key="2">
    <source>
        <dbReference type="Proteomes" id="UP000324222"/>
    </source>
</evidence>
<accession>A0A5B7JBB4</accession>
<proteinExistence type="predicted"/>
<organism evidence="1 2">
    <name type="scientific">Portunus trituberculatus</name>
    <name type="common">Swimming crab</name>
    <name type="synonym">Neptunus trituberculatus</name>
    <dbReference type="NCBI Taxonomy" id="210409"/>
    <lineage>
        <taxon>Eukaryota</taxon>
        <taxon>Metazoa</taxon>
        <taxon>Ecdysozoa</taxon>
        <taxon>Arthropoda</taxon>
        <taxon>Crustacea</taxon>
        <taxon>Multicrustacea</taxon>
        <taxon>Malacostraca</taxon>
        <taxon>Eumalacostraca</taxon>
        <taxon>Eucarida</taxon>
        <taxon>Decapoda</taxon>
        <taxon>Pleocyemata</taxon>
        <taxon>Brachyura</taxon>
        <taxon>Eubrachyura</taxon>
        <taxon>Portunoidea</taxon>
        <taxon>Portunidae</taxon>
        <taxon>Portuninae</taxon>
        <taxon>Portunus</taxon>
    </lineage>
</organism>
<evidence type="ECO:0000313" key="1">
    <source>
        <dbReference type="EMBL" id="MPC95191.1"/>
    </source>
</evidence>
<comment type="caution">
    <text evidence="1">The sequence shown here is derived from an EMBL/GenBank/DDBJ whole genome shotgun (WGS) entry which is preliminary data.</text>
</comment>
<dbReference type="EMBL" id="VSRR010101279">
    <property type="protein sequence ID" value="MPC95191.1"/>
    <property type="molecule type" value="Genomic_DNA"/>
</dbReference>
<name>A0A5B7JBB4_PORTR</name>
<keyword evidence="2" id="KW-1185">Reference proteome</keyword>
<sequence length="114" mass="12385">MCCVIEGAEDPTCRPSRLKLKLMHSQDCTHHITRNTSQQPPPSHHQATASLTYAASIKSIVTSHLIHRCQEAATTPACFPLSLSPPPPTADLFTAAQSYLLLIGSTLNRVVIQL</sequence>
<reference evidence="1 2" key="1">
    <citation type="submission" date="2019-05" db="EMBL/GenBank/DDBJ databases">
        <title>Another draft genome of Portunus trituberculatus and its Hox gene families provides insights of decapod evolution.</title>
        <authorList>
            <person name="Jeong J.-H."/>
            <person name="Song I."/>
            <person name="Kim S."/>
            <person name="Choi T."/>
            <person name="Kim D."/>
            <person name="Ryu S."/>
            <person name="Kim W."/>
        </authorList>
    </citation>
    <scope>NUCLEOTIDE SEQUENCE [LARGE SCALE GENOMIC DNA]</scope>
    <source>
        <tissue evidence="1">Muscle</tissue>
    </source>
</reference>
<dbReference type="Proteomes" id="UP000324222">
    <property type="component" value="Unassembled WGS sequence"/>
</dbReference>